<dbReference type="Gene3D" id="3.40.50.1000">
    <property type="entry name" value="HAD superfamily/HAD-like"/>
    <property type="match status" value="1"/>
</dbReference>
<dbReference type="SFLD" id="SFLDG01135">
    <property type="entry name" value="C1.5.6:_HAD__Beta-PGM__Phospha"/>
    <property type="match status" value="1"/>
</dbReference>
<dbReference type="PANTHER" id="PTHR18901">
    <property type="entry name" value="2-DEOXYGLUCOSE-6-PHOSPHATE PHOSPHATASE 2"/>
    <property type="match status" value="1"/>
</dbReference>
<dbReference type="SUPFAM" id="SSF56784">
    <property type="entry name" value="HAD-like"/>
    <property type="match status" value="1"/>
</dbReference>
<dbReference type="Gene3D" id="1.10.150.240">
    <property type="entry name" value="Putative phosphatase, domain 2"/>
    <property type="match status" value="1"/>
</dbReference>
<organism evidence="1 2">
    <name type="scientific">Clostridium brassicae</name>
    <dbReference type="NCBI Taxonomy" id="2999072"/>
    <lineage>
        <taxon>Bacteria</taxon>
        <taxon>Bacillati</taxon>
        <taxon>Bacillota</taxon>
        <taxon>Clostridia</taxon>
        <taxon>Eubacteriales</taxon>
        <taxon>Clostridiaceae</taxon>
        <taxon>Clostridium</taxon>
    </lineage>
</organism>
<dbReference type="EMBL" id="JAPQFJ010000001">
    <property type="protein sequence ID" value="MCY6957236.1"/>
    <property type="molecule type" value="Genomic_DNA"/>
</dbReference>
<sequence>MIKAVIFDMDGLMFDTERLAKESWQKIGEKYGYIFNDELFNKVMGLTIKATEKVFKDTYGDNFPYTNLKSEKNKVMLKEIEENGVGIKKGLIECIKYLKENNILIAIASSSQRSVIDFYLESANLVDEFDYIISGQEVTNGKPDPEIFLTCCEKLNVNKENALVLEDSINGIKAAYDGNINVVLIPDLVQVPKEVERLTLKKLSDLSFVPELVESINRI</sequence>
<dbReference type="Pfam" id="PF13419">
    <property type="entry name" value="HAD_2"/>
    <property type="match status" value="1"/>
</dbReference>
<dbReference type="RefSeq" id="WP_268059591.1">
    <property type="nucleotide sequence ID" value="NZ_JAPQFJ010000001.1"/>
</dbReference>
<protein>
    <submittedName>
        <fullName evidence="1">HAD family phosphatase</fullName>
    </submittedName>
</protein>
<proteinExistence type="predicted"/>
<dbReference type="InterPro" id="IPR023214">
    <property type="entry name" value="HAD_sf"/>
</dbReference>
<dbReference type="InterPro" id="IPR036412">
    <property type="entry name" value="HAD-like_sf"/>
</dbReference>
<name>A0ABT4D4M8_9CLOT</name>
<dbReference type="NCBIfam" id="TIGR01509">
    <property type="entry name" value="HAD-SF-IA-v3"/>
    <property type="match status" value="1"/>
</dbReference>
<evidence type="ECO:0000313" key="2">
    <source>
        <dbReference type="Proteomes" id="UP001144612"/>
    </source>
</evidence>
<dbReference type="SFLD" id="SFLDG01129">
    <property type="entry name" value="C1.5:_HAD__Beta-PGM__Phosphata"/>
    <property type="match status" value="1"/>
</dbReference>
<dbReference type="Proteomes" id="UP001144612">
    <property type="component" value="Unassembled WGS sequence"/>
</dbReference>
<keyword evidence="2" id="KW-1185">Reference proteome</keyword>
<dbReference type="NCBIfam" id="TIGR01549">
    <property type="entry name" value="HAD-SF-IA-v1"/>
    <property type="match status" value="1"/>
</dbReference>
<reference evidence="1" key="1">
    <citation type="submission" date="2022-12" db="EMBL/GenBank/DDBJ databases">
        <title>Clostridium sp. nov., isolated from industrial wastewater.</title>
        <authorList>
            <person name="Jiayan W."/>
        </authorList>
    </citation>
    <scope>NUCLEOTIDE SEQUENCE</scope>
    <source>
        <strain evidence="1">ZC22-4</strain>
    </source>
</reference>
<dbReference type="InterPro" id="IPR041492">
    <property type="entry name" value="HAD_2"/>
</dbReference>
<gene>
    <name evidence="1" type="ORF">OW729_01310</name>
</gene>
<comment type="caution">
    <text evidence="1">The sequence shown here is derived from an EMBL/GenBank/DDBJ whole genome shotgun (WGS) entry which is preliminary data.</text>
</comment>
<dbReference type="InterPro" id="IPR023198">
    <property type="entry name" value="PGP-like_dom2"/>
</dbReference>
<evidence type="ECO:0000313" key="1">
    <source>
        <dbReference type="EMBL" id="MCY6957236.1"/>
    </source>
</evidence>
<dbReference type="SFLD" id="SFLDS00003">
    <property type="entry name" value="Haloacid_Dehalogenase"/>
    <property type="match status" value="1"/>
</dbReference>
<dbReference type="InterPro" id="IPR006439">
    <property type="entry name" value="HAD-SF_hydro_IA"/>
</dbReference>
<accession>A0ABT4D4M8</accession>
<dbReference type="PANTHER" id="PTHR18901:SF38">
    <property type="entry name" value="PSEUDOURIDINE-5'-PHOSPHATASE"/>
    <property type="match status" value="1"/>
</dbReference>
<dbReference type="CDD" id="cd07505">
    <property type="entry name" value="HAD_BPGM-like"/>
    <property type="match status" value="1"/>
</dbReference>
<dbReference type="PRINTS" id="PR00413">
    <property type="entry name" value="HADHALOGNASE"/>
</dbReference>